<keyword evidence="4" id="KW-1185">Reference proteome</keyword>
<protein>
    <submittedName>
        <fullName evidence="3">Putative adenylyltransferase/sulfurtransferase MoeZ</fullName>
    </submittedName>
</protein>
<dbReference type="InterPro" id="IPR000594">
    <property type="entry name" value="ThiF_NAD_FAD-bd"/>
</dbReference>
<gene>
    <name evidence="3" type="primary">moeZ_2</name>
    <name evidence="3" type="ORF">DSM106044_04125</name>
</gene>
<evidence type="ECO:0000259" key="1">
    <source>
        <dbReference type="Pfam" id="PF00899"/>
    </source>
</evidence>
<dbReference type="GO" id="GO:0061504">
    <property type="term" value="P:cyclic threonylcarbamoyladenosine biosynthetic process"/>
    <property type="evidence" value="ECO:0007669"/>
    <property type="project" value="TreeGrafter"/>
</dbReference>
<organism evidence="3 4">
    <name type="scientific">Robinsoniella peoriensis</name>
    <dbReference type="NCBI Taxonomy" id="180332"/>
    <lineage>
        <taxon>Bacteria</taxon>
        <taxon>Bacillati</taxon>
        <taxon>Bacillota</taxon>
        <taxon>Clostridia</taxon>
        <taxon>Lachnospirales</taxon>
        <taxon>Lachnospiraceae</taxon>
        <taxon>Robinsoniella</taxon>
    </lineage>
</organism>
<dbReference type="GO" id="GO:0016779">
    <property type="term" value="F:nucleotidyltransferase activity"/>
    <property type="evidence" value="ECO:0007669"/>
    <property type="project" value="UniProtKB-KW"/>
</dbReference>
<dbReference type="Gene3D" id="3.40.50.720">
    <property type="entry name" value="NAD(P)-binding Rossmann-like Domain"/>
    <property type="match status" value="1"/>
</dbReference>
<proteinExistence type="predicted"/>
<dbReference type="RefSeq" id="WP_138003553.1">
    <property type="nucleotide sequence ID" value="NZ_QGQD01000078.1"/>
</dbReference>
<dbReference type="STRING" id="180332.GCA_000797495_05786"/>
<dbReference type="InterPro" id="IPR035985">
    <property type="entry name" value="Ubiquitin-activating_enz"/>
</dbReference>
<dbReference type="PANTHER" id="PTHR43267">
    <property type="entry name" value="TRNA THREONYLCARBAMOYLADENOSINE DEHYDRATASE"/>
    <property type="match status" value="1"/>
</dbReference>
<dbReference type="Proteomes" id="UP000306509">
    <property type="component" value="Unassembled WGS sequence"/>
</dbReference>
<accession>A0A4U8Q2K7</accession>
<keyword evidence="3" id="KW-0548">Nucleotidyltransferase</keyword>
<dbReference type="PANTHER" id="PTHR43267:SF3">
    <property type="entry name" value="THIF PROTEIN"/>
    <property type="match status" value="1"/>
</dbReference>
<dbReference type="AlphaFoldDB" id="A0A4U8Q2K7"/>
<name>A0A4U8Q2K7_9FIRM</name>
<evidence type="ECO:0000313" key="3">
    <source>
        <dbReference type="EMBL" id="TLC98981.1"/>
    </source>
</evidence>
<dbReference type="SUPFAM" id="SSF69572">
    <property type="entry name" value="Activating enzymes of the ubiquitin-like proteins"/>
    <property type="match status" value="1"/>
</dbReference>
<feature type="domain" description="THIF-type NAD/FAD binding fold" evidence="1">
    <location>
        <begin position="83"/>
        <end position="270"/>
    </location>
</feature>
<dbReference type="InterPro" id="IPR012729">
    <property type="entry name" value="ThiF_fam2"/>
</dbReference>
<keyword evidence="3" id="KW-0808">Transferase</keyword>
<feature type="domain" description="ThiS-like ubiquitin" evidence="2">
    <location>
        <begin position="1"/>
        <end position="62"/>
    </location>
</feature>
<dbReference type="CDD" id="cd01487">
    <property type="entry name" value="E1_ThiF_like"/>
    <property type="match status" value="1"/>
</dbReference>
<dbReference type="InterPro" id="IPR045886">
    <property type="entry name" value="ThiF/MoeB/HesA"/>
</dbReference>
<dbReference type="InterPro" id="IPR032726">
    <property type="entry name" value="ThiS-like_dom"/>
</dbReference>
<dbReference type="Pfam" id="PF00899">
    <property type="entry name" value="ThiF"/>
    <property type="match status" value="1"/>
</dbReference>
<dbReference type="GO" id="GO:0061503">
    <property type="term" value="F:tRNA threonylcarbamoyladenosine dehydratase"/>
    <property type="evidence" value="ECO:0007669"/>
    <property type="project" value="TreeGrafter"/>
</dbReference>
<evidence type="ECO:0000313" key="4">
    <source>
        <dbReference type="Proteomes" id="UP000306509"/>
    </source>
</evidence>
<dbReference type="Pfam" id="PF14453">
    <property type="entry name" value="ThiS-like"/>
    <property type="match status" value="1"/>
</dbReference>
<dbReference type="NCBIfam" id="TIGR02354">
    <property type="entry name" value="thiF_fam2"/>
    <property type="match status" value="1"/>
</dbReference>
<dbReference type="NCBIfam" id="NF006395">
    <property type="entry name" value="PRK08644.1"/>
    <property type="match status" value="1"/>
</dbReference>
<dbReference type="EMBL" id="QGQD01000078">
    <property type="protein sequence ID" value="TLC98981.1"/>
    <property type="molecule type" value="Genomic_DNA"/>
</dbReference>
<sequence>MQIKLNGKITKIQCNTLAELKGQYGKEEDIVILNGFSVPIEEFISGTRTLKEMDEVFFIHRGVLPGQEELEAMMASRHTPGVWEKVNNASVAVAGLGGLGSHIAVMLARTGVGKLLLVDFDVVEPSNLNRQNYLVSHLGKKKTEALKEQIAQINPFIQVETIDRRVTSQNAAGIFEEYPIICEAFDRPEAKAALVNAVLMELPESTIVSASGMAGYDSANEIKTVRKMSRLYVCGDMENEAKEGRGLMAPRVQVCAGHQANMVLRLILGITDV</sequence>
<dbReference type="GO" id="GO:0008641">
    <property type="term" value="F:ubiquitin-like modifier activating enzyme activity"/>
    <property type="evidence" value="ECO:0007669"/>
    <property type="project" value="InterPro"/>
</dbReference>
<evidence type="ECO:0000259" key="2">
    <source>
        <dbReference type="Pfam" id="PF14453"/>
    </source>
</evidence>
<reference evidence="3 4" key="1">
    <citation type="journal article" date="2019" name="Anaerobe">
        <title>Detection of Robinsoniella peoriensis in multiple bone samples of a trauma patient.</title>
        <authorList>
            <person name="Schrottner P."/>
            <person name="Hartwich K."/>
            <person name="Bunk B."/>
            <person name="Schober I."/>
            <person name="Helbig S."/>
            <person name="Rudolph W.W."/>
            <person name="Gunzer F."/>
        </authorList>
    </citation>
    <scope>NUCLEOTIDE SEQUENCE [LARGE SCALE GENOMIC DNA]</scope>
    <source>
        <strain evidence="3 4">DSM 106044</strain>
    </source>
</reference>
<comment type="caution">
    <text evidence="3">The sequence shown here is derived from an EMBL/GenBank/DDBJ whole genome shotgun (WGS) entry which is preliminary data.</text>
</comment>